<dbReference type="AlphaFoldDB" id="A0A937K1U3"/>
<proteinExistence type="predicted"/>
<comment type="caution">
    <text evidence="1">The sequence shown here is derived from an EMBL/GenBank/DDBJ whole genome shotgun (WGS) entry which is preliminary data.</text>
</comment>
<dbReference type="Proteomes" id="UP000659388">
    <property type="component" value="Unassembled WGS sequence"/>
</dbReference>
<evidence type="ECO:0000313" key="1">
    <source>
        <dbReference type="EMBL" id="MBL3657700.1"/>
    </source>
</evidence>
<reference evidence="1" key="1">
    <citation type="submission" date="2021-01" db="EMBL/GenBank/DDBJ databases">
        <title>Fulvivirga kasyanovii gen. nov., sp nov., a novel member of the phylum Bacteroidetes isolated from seawater in a mussel farm.</title>
        <authorList>
            <person name="Zhao L.-H."/>
            <person name="Wang Z.-J."/>
        </authorList>
    </citation>
    <scope>NUCLEOTIDE SEQUENCE</scope>
    <source>
        <strain evidence="1">2943</strain>
    </source>
</reference>
<gene>
    <name evidence="1" type="ORF">JL102_16235</name>
</gene>
<sequence>MLEYVKTILTKVSFDSRLFEKELKKAIGSLIDEEVYELRNWCYSKFNRKYEHVLQRCFVLS</sequence>
<dbReference type="EMBL" id="JAESIY010000009">
    <property type="protein sequence ID" value="MBL3657700.1"/>
    <property type="molecule type" value="Genomic_DNA"/>
</dbReference>
<name>A0A937K1U3_9BACT</name>
<dbReference type="RefSeq" id="WP_202245495.1">
    <property type="nucleotide sequence ID" value="NZ_JAESIY010000009.1"/>
</dbReference>
<organism evidence="1 2">
    <name type="scientific">Fulvivirga sediminis</name>
    <dbReference type="NCBI Taxonomy" id="2803949"/>
    <lineage>
        <taxon>Bacteria</taxon>
        <taxon>Pseudomonadati</taxon>
        <taxon>Bacteroidota</taxon>
        <taxon>Cytophagia</taxon>
        <taxon>Cytophagales</taxon>
        <taxon>Fulvivirgaceae</taxon>
        <taxon>Fulvivirga</taxon>
    </lineage>
</organism>
<keyword evidence="2" id="KW-1185">Reference proteome</keyword>
<protein>
    <submittedName>
        <fullName evidence="1">Uncharacterized protein</fullName>
    </submittedName>
</protein>
<evidence type="ECO:0000313" key="2">
    <source>
        <dbReference type="Proteomes" id="UP000659388"/>
    </source>
</evidence>
<accession>A0A937K1U3</accession>